<evidence type="ECO:0000256" key="8">
    <source>
        <dbReference type="ARBA" id="ARBA00035655"/>
    </source>
</evidence>
<evidence type="ECO:0000256" key="7">
    <source>
        <dbReference type="ARBA" id="ARBA00023136"/>
    </source>
</evidence>
<proteinExistence type="inferred from homology"/>
<dbReference type="OrthoDB" id="9814020at2"/>
<keyword evidence="5 9" id="KW-0812">Transmembrane</keyword>
<keyword evidence="2" id="KW-0813">Transport</keyword>
<evidence type="ECO:0000256" key="4">
    <source>
        <dbReference type="ARBA" id="ARBA00022519"/>
    </source>
</evidence>
<feature type="transmembrane region" description="Helical" evidence="9">
    <location>
        <begin position="79"/>
        <end position="101"/>
    </location>
</feature>
<dbReference type="RefSeq" id="WP_070069680.1">
    <property type="nucleotide sequence ID" value="NZ_MKKK01000018.1"/>
</dbReference>
<keyword evidence="7 9" id="KW-0472">Membrane</keyword>
<comment type="similarity">
    <text evidence="8">Belongs to the TsuA/YedE (TC 9.B.102) family.</text>
</comment>
<evidence type="ECO:0000256" key="5">
    <source>
        <dbReference type="ARBA" id="ARBA00022692"/>
    </source>
</evidence>
<keyword evidence="6 9" id="KW-1133">Transmembrane helix</keyword>
<dbReference type="Proteomes" id="UP000185895">
    <property type="component" value="Unassembled WGS sequence"/>
</dbReference>
<accession>A0A1E7RC82</accession>
<feature type="transmembrane region" description="Helical" evidence="9">
    <location>
        <begin position="113"/>
        <end position="130"/>
    </location>
</feature>
<dbReference type="STRING" id="1262585.BJI46_11905"/>
<evidence type="ECO:0000256" key="3">
    <source>
        <dbReference type="ARBA" id="ARBA00022475"/>
    </source>
</evidence>
<comment type="caution">
    <text evidence="10">The sequence shown here is derived from an EMBL/GenBank/DDBJ whole genome shotgun (WGS) entry which is preliminary data.</text>
</comment>
<evidence type="ECO:0000256" key="2">
    <source>
        <dbReference type="ARBA" id="ARBA00022448"/>
    </source>
</evidence>
<evidence type="ECO:0000256" key="6">
    <source>
        <dbReference type="ARBA" id="ARBA00022989"/>
    </source>
</evidence>
<keyword evidence="3" id="KW-1003">Cell membrane</keyword>
<evidence type="ECO:0000313" key="11">
    <source>
        <dbReference type="Proteomes" id="UP000185895"/>
    </source>
</evidence>
<keyword evidence="11" id="KW-1185">Reference proteome</keyword>
<comment type="subcellular location">
    <subcellularLocation>
        <location evidence="1">Cell inner membrane</location>
        <topology evidence="1">Multi-pass membrane protein</topology>
    </subcellularLocation>
</comment>
<reference evidence="10 11" key="1">
    <citation type="submission" date="2016-09" db="EMBL/GenBank/DDBJ databases">
        <authorList>
            <person name="Capua I."/>
            <person name="De Benedictis P."/>
            <person name="Joannis T."/>
            <person name="Lombin L.H."/>
            <person name="Cattoli G."/>
        </authorList>
    </citation>
    <scope>NUCLEOTIDE SEQUENCE [LARGE SCALE GENOMIC DNA]</scope>
    <source>
        <strain evidence="10 11">ANC 4671</strain>
    </source>
</reference>
<evidence type="ECO:0000256" key="9">
    <source>
        <dbReference type="SAM" id="Phobius"/>
    </source>
</evidence>
<organism evidence="10 11">
    <name type="scientific">Acinetobacter qingfengensis</name>
    <dbReference type="NCBI Taxonomy" id="1262585"/>
    <lineage>
        <taxon>Bacteria</taxon>
        <taxon>Pseudomonadati</taxon>
        <taxon>Pseudomonadota</taxon>
        <taxon>Gammaproteobacteria</taxon>
        <taxon>Moraxellales</taxon>
        <taxon>Moraxellaceae</taxon>
        <taxon>Acinetobacter</taxon>
    </lineage>
</organism>
<name>A0A1E7RC82_9GAMM</name>
<feature type="transmembrane region" description="Helical" evidence="9">
    <location>
        <begin position="48"/>
        <end position="67"/>
    </location>
</feature>
<sequence length="136" mass="14415">MQSYLLGFLGGLLLGISTIGYLYTAGRVAGVSGLLSQTLKINSWFKSTAFWFIAGLILMPLCLQIFIDIPVQINTPPSLLVVSGILVGIGTRLGSGCTSGHGICGLSRLSKRSMVAVICFMLSALLTVQLKHISNI</sequence>
<dbReference type="AlphaFoldDB" id="A0A1E7RC82"/>
<dbReference type="PANTHER" id="PTHR30574:SF1">
    <property type="entry name" value="SULPHUR TRANSPORT DOMAIN-CONTAINING PROTEIN"/>
    <property type="match status" value="1"/>
</dbReference>
<dbReference type="EMBL" id="MKKK01000018">
    <property type="protein sequence ID" value="OEY96886.1"/>
    <property type="molecule type" value="Genomic_DNA"/>
</dbReference>
<dbReference type="PANTHER" id="PTHR30574">
    <property type="entry name" value="INNER MEMBRANE PROTEIN YEDE"/>
    <property type="match status" value="1"/>
</dbReference>
<dbReference type="InterPro" id="IPR007272">
    <property type="entry name" value="Sulf_transp_TsuA/YedE"/>
</dbReference>
<dbReference type="GO" id="GO:0005886">
    <property type="term" value="C:plasma membrane"/>
    <property type="evidence" value="ECO:0007669"/>
    <property type="project" value="UniProtKB-SubCell"/>
</dbReference>
<evidence type="ECO:0000256" key="1">
    <source>
        <dbReference type="ARBA" id="ARBA00004429"/>
    </source>
</evidence>
<evidence type="ECO:0000313" key="10">
    <source>
        <dbReference type="EMBL" id="OEY96886.1"/>
    </source>
</evidence>
<gene>
    <name evidence="10" type="ORF">BJI46_11905</name>
</gene>
<keyword evidence="4" id="KW-0997">Cell inner membrane</keyword>
<protein>
    <submittedName>
        <fullName evidence="10">Uncharacterized protein</fullName>
    </submittedName>
</protein>